<feature type="region of interest" description="Disordered" evidence="6">
    <location>
        <begin position="198"/>
        <end position="218"/>
    </location>
</feature>
<dbReference type="EMBL" id="CAJHUB010000775">
    <property type="protein sequence ID" value="CAD7691806.1"/>
    <property type="molecule type" value="Genomic_DNA"/>
</dbReference>
<evidence type="ECO:0000256" key="3">
    <source>
        <dbReference type="ARBA" id="ARBA00022989"/>
    </source>
</evidence>
<evidence type="ECO:0000313" key="11">
    <source>
        <dbReference type="EMBL" id="CAD7691806.1"/>
    </source>
</evidence>
<dbReference type="PANTHER" id="PTHR21859:SF51">
    <property type="entry name" value="RIKEN CDNA 1700014D04 GENE"/>
    <property type="match status" value="1"/>
</dbReference>
<feature type="compositionally biased region" description="Basic and acidic residues" evidence="6">
    <location>
        <begin position="1214"/>
        <end position="1226"/>
    </location>
</feature>
<dbReference type="PANTHER" id="PTHR21859">
    <property type="entry name" value="ACROSOME-SPECIFIC PROTEIN"/>
    <property type="match status" value="1"/>
</dbReference>
<comment type="similarity">
    <text evidence="5">Belongs to the SPATA31 family.</text>
</comment>
<keyword evidence="4 7" id="KW-0472">Membrane</keyword>
<evidence type="ECO:0000256" key="1">
    <source>
        <dbReference type="ARBA" id="ARBA00004167"/>
    </source>
</evidence>
<comment type="subcellular location">
    <subcellularLocation>
        <location evidence="1">Membrane</location>
        <topology evidence="1">Single-pass membrane protein</topology>
    </subcellularLocation>
</comment>
<accession>A0A811ZTI3</accession>
<comment type="caution">
    <text evidence="11">The sequence shown here is derived from an EMBL/GenBank/DDBJ whole genome shotgun (WGS) entry which is preliminary data.</text>
</comment>
<reference evidence="11" key="1">
    <citation type="submission" date="2020-12" db="EMBL/GenBank/DDBJ databases">
        <authorList>
            <consortium name="Molecular Ecology Group"/>
        </authorList>
    </citation>
    <scope>NUCLEOTIDE SEQUENCE</scope>
    <source>
        <strain evidence="11">TBG_1078</strain>
    </source>
</reference>
<feature type="transmembrane region" description="Helical" evidence="7">
    <location>
        <begin position="12"/>
        <end position="32"/>
    </location>
</feature>
<sequence length="1436" mass="160244">MADLQISFLGSPVLAVLCGMGLLLLMLCYLQRKLCLPICWKQRNVNQRQGRTKRRRKGRPLKGWRTCQSKVEAARKVLSLLQSPLGRHHDTTHFRHLLCPDPSCEVCNSTTAEVNRLLFPEALEDATPSVIPLDSTAPVIDSSFTPVPPGDLVSAPLPELSPKPPAVFSPNPMTPLAHFFLPSPTSHSLPLEPKALDSELPADHSTSPQPFAFPSLLPHDTQNGDLIVQPEATLPLNTISPFDTTISHDINRLPNLSRKMNPADSFSCLHAPPTLSVSPPPDCTLAVTQSKSIPVSLKPVPENVSPDSPGGLSTCVTTIRSSDCSKPSISEFSCWQAHANNMFFPNFSHSDFRQEQNHLPETYLWGDSAIKPKQASGLSFPDPNFQEFLETQMKRRMAFQILEKKKREEGPFSKQMWSEYRWTSLGNPLQPCDGQSLGGNLHQKYSQLFWGLPSLHSESLVATLLVSSSTSPLESHFVLFNGIHNTSAVEMQEQDSPPRPHSHSILLPSVHPPALLQSLSQSQPFPYTQVNPQAHFQSHLPILPSSSSAQIRDCGVSFHRSKHESDSHILTENQHLEWYVLQKQQESLWETIFPQAPNFPLVSWSPHAYVPVSIPPGHFHIACEPQKTLELQSPRKVIPRWCLHACRNLESLALMGPQCKLAVMSQQKGRHVHSQFSELQAYSSKDLAKTECSLPRSFHERLPTKFPLRKDLRRNPRYILEKSPEDSPHRVSEYYLGKGPRAALETKSNCRCHSRNHSGNELLTVSMKDTDQNPTKNILRLHMSRKFRQITAGRIPIGVWRQKTQNSKKTMMDTAYYQITPLELPFLDPRTRQMLEAHLIRFRMSQRWGLPLRVLKSIKSIDMLRQAKTWPVPQCDFPSSAMLISGVDSKAEVSKALEGIPKPIFGDRVRTTDSALTLDRPLPAMPSVGNEGQGVLKGSHSDTDHKFAEDIQTAEGGSHNFQPLTHNIKVQVRPSETTSDNTCGPEVSMRQAGAGHEPKDEDLSSSDRVETVEGKVMLEKNLEHFAMSNLSRVISDTKELGTLQSQSRDTLTTSEELGISKMINVNMSKVETALTNEYPSPNVLVPQHYELSDFKSLLLSELKCKLDTREHNQAQGHPTDMAITSNSLTSKGSLTQSQSVCSEVVEASQMLHVHLEDERMSTEQQHESWDSRQTSCQCQPNNFPQTNGAEKVRPQGSKARKRKGVVSGVGTPVARKENHCVEDAKSDSASPSPSQKKQLPRERYLGKMMRQCFQWFRSKRKMIGQGSPQPKAKFMSAFVQHQGLVESVATSVSDVPPEGHKPMTTTGKILEEKMECRYESEALEVSQQQEELEAQVVPDKRHHSNCWALSDPQHEKQASIKSCSEDAVTADQGCLTSILRSGDRAGHPQKAVIFKDQLLGQSKPPSSLSLGEPVPHPSHTCVRQACQVPSGHPQPW</sequence>
<feature type="domain" description="SPATA31-like" evidence="9">
    <location>
        <begin position="51"/>
        <end position="138"/>
    </location>
</feature>
<organism evidence="11 12">
    <name type="scientific">Nyctereutes procyonoides</name>
    <name type="common">Raccoon dog</name>
    <name type="synonym">Canis procyonoides</name>
    <dbReference type="NCBI Taxonomy" id="34880"/>
    <lineage>
        <taxon>Eukaryota</taxon>
        <taxon>Metazoa</taxon>
        <taxon>Chordata</taxon>
        <taxon>Craniata</taxon>
        <taxon>Vertebrata</taxon>
        <taxon>Euteleostomi</taxon>
        <taxon>Mammalia</taxon>
        <taxon>Eutheria</taxon>
        <taxon>Laurasiatheria</taxon>
        <taxon>Carnivora</taxon>
        <taxon>Caniformia</taxon>
        <taxon>Canidae</taxon>
        <taxon>Nyctereutes</taxon>
    </lineage>
</organism>
<evidence type="ECO:0000256" key="4">
    <source>
        <dbReference type="ARBA" id="ARBA00023136"/>
    </source>
</evidence>
<dbReference type="InterPro" id="IPR027970">
    <property type="entry name" value="SPATA31-like"/>
</dbReference>
<evidence type="ECO:0000259" key="8">
    <source>
        <dbReference type="Pfam" id="PF14650"/>
    </source>
</evidence>
<evidence type="ECO:0000256" key="5">
    <source>
        <dbReference type="ARBA" id="ARBA00035009"/>
    </source>
</evidence>
<evidence type="ECO:0000256" key="7">
    <source>
        <dbReference type="SAM" id="Phobius"/>
    </source>
</evidence>
<gene>
    <name evidence="10" type="ORF">NYPRO_LOCUS24598</name>
    <name evidence="11" type="ORF">NYPRO_LOCUS24600</name>
</gene>
<feature type="compositionally biased region" description="Low complexity" evidence="6">
    <location>
        <begin position="1227"/>
        <end position="1237"/>
    </location>
</feature>
<protein>
    <submittedName>
        <fullName evidence="11">(raccoon dog) hypothetical protein</fullName>
    </submittedName>
</protein>
<evidence type="ECO:0000256" key="2">
    <source>
        <dbReference type="ARBA" id="ARBA00022692"/>
    </source>
</evidence>
<dbReference type="Pfam" id="PF14650">
    <property type="entry name" value="FAM75"/>
    <property type="match status" value="1"/>
</dbReference>
<evidence type="ECO:0000313" key="10">
    <source>
        <dbReference type="EMBL" id="CAD7691804.1"/>
    </source>
</evidence>
<feature type="compositionally biased region" description="Basic and acidic residues" evidence="6">
    <location>
        <begin position="996"/>
        <end position="1008"/>
    </location>
</feature>
<feature type="domain" description="SPATA31" evidence="8">
    <location>
        <begin position="433"/>
        <end position="801"/>
    </location>
</feature>
<feature type="region of interest" description="Disordered" evidence="6">
    <location>
        <begin position="973"/>
        <end position="1008"/>
    </location>
</feature>
<feature type="compositionally biased region" description="Basic and acidic residues" evidence="6">
    <location>
        <begin position="1158"/>
        <end position="1170"/>
    </location>
</feature>
<evidence type="ECO:0000259" key="9">
    <source>
        <dbReference type="Pfam" id="PF15371"/>
    </source>
</evidence>
<proteinExistence type="inferred from homology"/>
<evidence type="ECO:0000256" key="6">
    <source>
        <dbReference type="SAM" id="MobiDB-lite"/>
    </source>
</evidence>
<keyword evidence="3 7" id="KW-1133">Transmembrane helix</keyword>
<evidence type="ECO:0000313" key="12">
    <source>
        <dbReference type="Proteomes" id="UP000645828"/>
    </source>
</evidence>
<dbReference type="Pfam" id="PF15371">
    <property type="entry name" value="DUF4599"/>
    <property type="match status" value="1"/>
</dbReference>
<keyword evidence="12" id="KW-1185">Reference proteome</keyword>
<feature type="region of interest" description="Disordered" evidence="6">
    <location>
        <begin position="919"/>
        <end position="942"/>
    </location>
</feature>
<dbReference type="GO" id="GO:0016020">
    <property type="term" value="C:membrane"/>
    <property type="evidence" value="ECO:0007669"/>
    <property type="project" value="UniProtKB-SubCell"/>
</dbReference>
<dbReference type="Proteomes" id="UP000645828">
    <property type="component" value="Unassembled WGS sequence"/>
</dbReference>
<dbReference type="InterPro" id="IPR039509">
    <property type="entry name" value="SPATA31"/>
</dbReference>
<name>A0A811ZTI3_NYCPR</name>
<dbReference type="EMBL" id="CAJHUB010000775">
    <property type="protein sequence ID" value="CAD7691804.1"/>
    <property type="molecule type" value="Genomic_DNA"/>
</dbReference>
<feature type="compositionally biased region" description="Polar residues" evidence="6">
    <location>
        <begin position="1171"/>
        <end position="1188"/>
    </location>
</feature>
<feature type="region of interest" description="Disordered" evidence="6">
    <location>
        <begin position="1158"/>
        <end position="1241"/>
    </location>
</feature>
<keyword evidence="2 7" id="KW-0812">Transmembrane</keyword>